<reference evidence="14 15" key="1">
    <citation type="submission" date="2018-05" db="EMBL/GenBank/DDBJ databases">
        <title>Genomic Encyclopedia of Type Strains, Phase IV (KMG-IV): sequencing the most valuable type-strain genomes for metagenomic binning, comparative biology and taxonomic classification.</title>
        <authorList>
            <person name="Goeker M."/>
        </authorList>
    </citation>
    <scope>NUCLEOTIDE SEQUENCE [LARGE SCALE GENOMIC DNA]</scope>
    <source>
        <strain evidence="14 15">DSM 28556</strain>
    </source>
</reference>
<keyword evidence="2" id="KW-1003">Cell membrane</keyword>
<dbReference type="Pfam" id="PF00005">
    <property type="entry name" value="ABC_tran"/>
    <property type="match status" value="1"/>
</dbReference>
<keyword evidence="7" id="KW-0406">Ion transport</keyword>
<evidence type="ECO:0000256" key="11">
    <source>
        <dbReference type="ARBA" id="ARBA00066388"/>
    </source>
</evidence>
<evidence type="ECO:0000256" key="7">
    <source>
        <dbReference type="ARBA" id="ARBA00023065"/>
    </source>
</evidence>
<dbReference type="InterPro" id="IPR003439">
    <property type="entry name" value="ABC_transporter-like_ATP-bd"/>
</dbReference>
<keyword evidence="6" id="KW-0408">Iron</keyword>
<evidence type="ECO:0000256" key="10">
    <source>
        <dbReference type="ARBA" id="ARBA00063934"/>
    </source>
</evidence>
<evidence type="ECO:0000259" key="13">
    <source>
        <dbReference type="PROSITE" id="PS50893"/>
    </source>
</evidence>
<evidence type="ECO:0000256" key="2">
    <source>
        <dbReference type="ARBA" id="ARBA00022475"/>
    </source>
</evidence>
<evidence type="ECO:0000256" key="6">
    <source>
        <dbReference type="ARBA" id="ARBA00023004"/>
    </source>
</evidence>
<name>A0A2V3VYK5_9BACI</name>
<keyword evidence="3" id="KW-0410">Iron transport</keyword>
<evidence type="ECO:0000256" key="4">
    <source>
        <dbReference type="ARBA" id="ARBA00022741"/>
    </source>
</evidence>
<keyword evidence="4" id="KW-0547">Nucleotide-binding</keyword>
<dbReference type="SUPFAM" id="SSF50331">
    <property type="entry name" value="MOP-like"/>
    <property type="match status" value="1"/>
</dbReference>
<dbReference type="GO" id="GO:0015408">
    <property type="term" value="F:ABC-type ferric iron transporter activity"/>
    <property type="evidence" value="ECO:0007669"/>
    <property type="project" value="InterPro"/>
</dbReference>
<keyword evidence="15" id="KW-1185">Reference proteome</keyword>
<dbReference type="InterPro" id="IPR050093">
    <property type="entry name" value="ABC_SmlMolc_Importer"/>
</dbReference>
<dbReference type="EMBL" id="QJJQ01000009">
    <property type="protein sequence ID" value="PXW86004.1"/>
    <property type="molecule type" value="Genomic_DNA"/>
</dbReference>
<evidence type="ECO:0000256" key="8">
    <source>
        <dbReference type="ARBA" id="ARBA00023136"/>
    </source>
</evidence>
<dbReference type="InterPro" id="IPR003593">
    <property type="entry name" value="AAA+_ATPase"/>
</dbReference>
<evidence type="ECO:0000256" key="12">
    <source>
        <dbReference type="ARBA" id="ARBA00070305"/>
    </source>
</evidence>
<dbReference type="GO" id="GO:0015418">
    <property type="term" value="F:ABC-type quaternary ammonium compound transporting activity"/>
    <property type="evidence" value="ECO:0007669"/>
    <property type="project" value="UniProtKB-EC"/>
</dbReference>
<comment type="caution">
    <text evidence="14">The sequence shown here is derived from an EMBL/GenBank/DDBJ whole genome shotgun (WGS) entry which is preliminary data.</text>
</comment>
<evidence type="ECO:0000256" key="1">
    <source>
        <dbReference type="ARBA" id="ARBA00022448"/>
    </source>
</evidence>
<comment type="catalytic activity">
    <reaction evidence="9">
        <text>a quaternary ammonium(out) + ATP + H2O = a quaternary ammonium(in) + ADP + phosphate + H(+)</text>
        <dbReference type="Rhea" id="RHEA:11036"/>
        <dbReference type="ChEBI" id="CHEBI:15377"/>
        <dbReference type="ChEBI" id="CHEBI:15378"/>
        <dbReference type="ChEBI" id="CHEBI:30616"/>
        <dbReference type="ChEBI" id="CHEBI:35267"/>
        <dbReference type="ChEBI" id="CHEBI:43474"/>
        <dbReference type="ChEBI" id="CHEBI:456216"/>
        <dbReference type="EC" id="7.6.2.9"/>
    </reaction>
</comment>
<dbReference type="PANTHER" id="PTHR42781">
    <property type="entry name" value="SPERMIDINE/PUTRESCINE IMPORT ATP-BINDING PROTEIN POTA"/>
    <property type="match status" value="1"/>
</dbReference>
<protein>
    <recommendedName>
        <fullName evidence="12">Carnitine transport ATP-binding protein OpuCA</fullName>
        <ecNumber evidence="11">7.6.2.9</ecNumber>
    </recommendedName>
</protein>
<keyword evidence="8" id="KW-0472">Membrane</keyword>
<dbReference type="GO" id="GO:0005524">
    <property type="term" value="F:ATP binding"/>
    <property type="evidence" value="ECO:0007669"/>
    <property type="project" value="UniProtKB-KW"/>
</dbReference>
<dbReference type="EC" id="7.6.2.9" evidence="11"/>
<proteinExistence type="predicted"/>
<dbReference type="InterPro" id="IPR008995">
    <property type="entry name" value="Mo/tungstate-bd_C_term_dom"/>
</dbReference>
<keyword evidence="1" id="KW-0813">Transport</keyword>
<dbReference type="RefSeq" id="WP_244916524.1">
    <property type="nucleotide sequence ID" value="NZ_JBHUHB010000001.1"/>
</dbReference>
<dbReference type="InterPro" id="IPR017871">
    <property type="entry name" value="ABC_transporter-like_CS"/>
</dbReference>
<evidence type="ECO:0000256" key="3">
    <source>
        <dbReference type="ARBA" id="ARBA00022496"/>
    </source>
</evidence>
<evidence type="ECO:0000313" key="14">
    <source>
        <dbReference type="EMBL" id="PXW86004.1"/>
    </source>
</evidence>
<evidence type="ECO:0000256" key="5">
    <source>
        <dbReference type="ARBA" id="ARBA00022840"/>
    </source>
</evidence>
<dbReference type="Proteomes" id="UP000247978">
    <property type="component" value="Unassembled WGS sequence"/>
</dbReference>
<gene>
    <name evidence="14" type="ORF">DFR56_109167</name>
</gene>
<sequence>MSPILQINNIRKTFGTTNVLDGISFEMNEGECICLLGSSGSGKSTLLQIIAGLLKADHGEIKMTGLQVLSNNTFIPPEKRPINMVFQDYALWPHMTIRKNIEYGLKMEKVPETVRNERIASVSKLLHLEELLNRLPSELSGGQQQRVGIARALATEPSILLMDEPLSNLDVKLRTEMRSELAHILRKLSITTIYVTHDMMEAFALADRILVLHEGKIAQLAPPQRMYEEPKTLGVAQLMGYQNRLTGKVIAKNGEEATIQCGEHLIKGIASTDQSNELTVGDDASIMLQLEAIHFDSTSHPPDNYFETKIVQVIYEGSRWRYRLETQDGQHVDGLHTKKWPLDETVCISFSVQQTRIFTS</sequence>
<dbReference type="FunFam" id="3.40.50.300:FF:000425">
    <property type="entry name" value="Probable ABC transporter, ATP-binding subunit"/>
    <property type="match status" value="1"/>
</dbReference>
<dbReference type="GO" id="GO:0016020">
    <property type="term" value="C:membrane"/>
    <property type="evidence" value="ECO:0007669"/>
    <property type="project" value="InterPro"/>
</dbReference>
<accession>A0A2V3VYK5</accession>
<feature type="domain" description="ABC transporter" evidence="13">
    <location>
        <begin position="5"/>
        <end position="239"/>
    </location>
</feature>
<dbReference type="SUPFAM" id="SSF52540">
    <property type="entry name" value="P-loop containing nucleoside triphosphate hydrolases"/>
    <property type="match status" value="1"/>
</dbReference>
<dbReference type="PROSITE" id="PS50893">
    <property type="entry name" value="ABC_TRANSPORTER_2"/>
    <property type="match status" value="1"/>
</dbReference>
<organism evidence="14 15">
    <name type="scientific">Pseudogracilibacillus auburnensis</name>
    <dbReference type="NCBI Taxonomy" id="1494959"/>
    <lineage>
        <taxon>Bacteria</taxon>
        <taxon>Bacillati</taxon>
        <taxon>Bacillota</taxon>
        <taxon>Bacilli</taxon>
        <taxon>Bacillales</taxon>
        <taxon>Bacillaceae</taxon>
        <taxon>Pseudogracilibacillus</taxon>
    </lineage>
</organism>
<comment type="subunit">
    <text evidence="10">The complex is composed of two ATP-binding proteins (OpuCA), two transmembrane proteins (OpuCB and OpuCD) and a solute-binding protein (OpuCC).</text>
</comment>
<dbReference type="AlphaFoldDB" id="A0A2V3VYK5"/>
<dbReference type="Gene3D" id="3.40.50.300">
    <property type="entry name" value="P-loop containing nucleotide triphosphate hydrolases"/>
    <property type="match status" value="1"/>
</dbReference>
<dbReference type="CDD" id="cd03259">
    <property type="entry name" value="ABC_Carb_Solutes_like"/>
    <property type="match status" value="1"/>
</dbReference>
<evidence type="ECO:0000313" key="15">
    <source>
        <dbReference type="Proteomes" id="UP000247978"/>
    </source>
</evidence>
<dbReference type="GO" id="GO:0016887">
    <property type="term" value="F:ATP hydrolysis activity"/>
    <property type="evidence" value="ECO:0007669"/>
    <property type="project" value="InterPro"/>
</dbReference>
<dbReference type="SMART" id="SM00382">
    <property type="entry name" value="AAA"/>
    <property type="match status" value="1"/>
</dbReference>
<dbReference type="PANTHER" id="PTHR42781:SF4">
    <property type="entry name" value="SPERMIDINE_PUTRESCINE IMPORT ATP-BINDING PROTEIN POTA"/>
    <property type="match status" value="1"/>
</dbReference>
<dbReference type="InterPro" id="IPR015853">
    <property type="entry name" value="ABC_transpr_FbpC"/>
</dbReference>
<dbReference type="InterPro" id="IPR027417">
    <property type="entry name" value="P-loop_NTPase"/>
</dbReference>
<keyword evidence="5 14" id="KW-0067">ATP-binding</keyword>
<dbReference type="PROSITE" id="PS00211">
    <property type="entry name" value="ABC_TRANSPORTER_1"/>
    <property type="match status" value="1"/>
</dbReference>
<evidence type="ECO:0000256" key="9">
    <source>
        <dbReference type="ARBA" id="ARBA00052482"/>
    </source>
</evidence>